<proteinExistence type="predicted"/>
<keyword evidence="1" id="KW-1133">Transmembrane helix</keyword>
<keyword evidence="1" id="KW-0472">Membrane</keyword>
<dbReference type="InterPro" id="IPR010865">
    <property type="entry name" value="DUF1499"/>
</dbReference>
<accession>A0ABY8QJG9</accession>
<reference evidence="2 3" key="1">
    <citation type="submission" date="2023-05" db="EMBL/GenBank/DDBJ databases">
        <title>YMD87, complete Genome.</title>
        <authorList>
            <person name="Zhang J."/>
            <person name="Xu X."/>
        </authorList>
    </citation>
    <scope>NUCLEOTIDE SEQUENCE [LARGE SCALE GENOMIC DNA]</scope>
    <source>
        <strain evidence="2 3">YMD87</strain>
    </source>
</reference>
<evidence type="ECO:0000256" key="1">
    <source>
        <dbReference type="SAM" id="Phobius"/>
    </source>
</evidence>
<keyword evidence="1" id="KW-0812">Transmembrane</keyword>
<feature type="transmembrane region" description="Helical" evidence="1">
    <location>
        <begin position="43"/>
        <end position="64"/>
    </location>
</feature>
<organism evidence="2 3">
    <name type="scientific">Tropicibacter oceani</name>
    <dbReference type="NCBI Taxonomy" id="3058420"/>
    <lineage>
        <taxon>Bacteria</taxon>
        <taxon>Pseudomonadati</taxon>
        <taxon>Pseudomonadota</taxon>
        <taxon>Alphaproteobacteria</taxon>
        <taxon>Rhodobacterales</taxon>
        <taxon>Roseobacteraceae</taxon>
        <taxon>Tropicibacter</taxon>
    </lineage>
</organism>
<protein>
    <submittedName>
        <fullName evidence="2">DUF1499 domain-containing protein</fullName>
    </submittedName>
</protein>
<feature type="transmembrane region" description="Helical" evidence="1">
    <location>
        <begin position="71"/>
        <end position="90"/>
    </location>
</feature>
<dbReference type="Proteomes" id="UP001241605">
    <property type="component" value="Chromosome"/>
</dbReference>
<name>A0ABY8QJG9_9RHOB</name>
<sequence>MKHAGMIALLVALVGAVAAAMILTGARLGLWEPITGFGLYRSYFNPLAAVVAGVGLLALVLHLVRREKRGALAGAVATLVGVALLTPMIASTINPAPRAAPIHDISTDTANPPAFEILDETRPGARNTLVYGGPELAQAQAAAYPDIAPLTTFLSADAAYLRALAVAQDMGWEIVTTDADRRRFEATARTSVFYFADDVVVIVSEQDGGSRVDMRSVSRVGRSDQGVNAARIRDFQQQFAN</sequence>
<evidence type="ECO:0000313" key="2">
    <source>
        <dbReference type="EMBL" id="WGW04146.1"/>
    </source>
</evidence>
<evidence type="ECO:0000313" key="3">
    <source>
        <dbReference type="Proteomes" id="UP001241605"/>
    </source>
</evidence>
<dbReference type="Pfam" id="PF07386">
    <property type="entry name" value="DUF1499"/>
    <property type="match status" value="1"/>
</dbReference>
<dbReference type="EMBL" id="CP124616">
    <property type="protein sequence ID" value="WGW04146.1"/>
    <property type="molecule type" value="Genomic_DNA"/>
</dbReference>
<dbReference type="RefSeq" id="WP_282300777.1">
    <property type="nucleotide sequence ID" value="NZ_CP124616.1"/>
</dbReference>
<keyword evidence="3" id="KW-1185">Reference proteome</keyword>
<gene>
    <name evidence="2" type="ORF">QF118_00985</name>
</gene>